<dbReference type="EMBL" id="VYZN01000027">
    <property type="protein sequence ID" value="KAE9534971.1"/>
    <property type="molecule type" value="Genomic_DNA"/>
</dbReference>
<sequence>MKFLTLYTPSQIKVDTQKSIYFVCLLFVSDLKLNYSLLSGYSGGGVKQHLCLEVHLIENFKLIVSYYRLIRVKQIFFKLLLNSALLNIIWSKSNAKKILFKDITIFRICDMWHNYFFKPFYIVSLKVFEVHNSNCDTFIIHQNHYSSNTNSLVQEKSKLIYIYNICIDKITPYVFLMYINHMSLIGKLLFKPFITHNTMKLSYAVINRTVTYTDTHRHTYINKINILRALYVNEFICGIKKIGLLALTNYFQKSLSNYNAYNILIINYKYTIQNGNR</sequence>
<accession>A0A6G0TLS9</accession>
<reference evidence="1 2" key="1">
    <citation type="submission" date="2019-08" db="EMBL/GenBank/DDBJ databases">
        <title>The genome of the soybean aphid Biotype 1, its phylome, world population structure and adaptation to the North American continent.</title>
        <authorList>
            <person name="Giordano R."/>
            <person name="Donthu R.K."/>
            <person name="Hernandez A.G."/>
            <person name="Wright C.L."/>
            <person name="Zimin A.V."/>
        </authorList>
    </citation>
    <scope>NUCLEOTIDE SEQUENCE [LARGE SCALE GENOMIC DNA]</scope>
    <source>
        <tissue evidence="1">Whole aphids</tissue>
    </source>
</reference>
<name>A0A6G0TLS9_APHGL</name>
<evidence type="ECO:0000313" key="1">
    <source>
        <dbReference type="EMBL" id="KAE9534971.1"/>
    </source>
</evidence>
<dbReference type="AlphaFoldDB" id="A0A6G0TLS9"/>
<evidence type="ECO:0000313" key="2">
    <source>
        <dbReference type="Proteomes" id="UP000475862"/>
    </source>
</evidence>
<proteinExistence type="predicted"/>
<keyword evidence="2" id="KW-1185">Reference proteome</keyword>
<organism evidence="1 2">
    <name type="scientific">Aphis glycines</name>
    <name type="common">Soybean aphid</name>
    <dbReference type="NCBI Taxonomy" id="307491"/>
    <lineage>
        <taxon>Eukaryota</taxon>
        <taxon>Metazoa</taxon>
        <taxon>Ecdysozoa</taxon>
        <taxon>Arthropoda</taxon>
        <taxon>Hexapoda</taxon>
        <taxon>Insecta</taxon>
        <taxon>Pterygota</taxon>
        <taxon>Neoptera</taxon>
        <taxon>Paraneoptera</taxon>
        <taxon>Hemiptera</taxon>
        <taxon>Sternorrhyncha</taxon>
        <taxon>Aphidomorpha</taxon>
        <taxon>Aphidoidea</taxon>
        <taxon>Aphididae</taxon>
        <taxon>Aphidini</taxon>
        <taxon>Aphis</taxon>
        <taxon>Aphis</taxon>
    </lineage>
</organism>
<gene>
    <name evidence="1" type="ORF">AGLY_008263</name>
</gene>
<dbReference type="Proteomes" id="UP000475862">
    <property type="component" value="Unassembled WGS sequence"/>
</dbReference>
<protein>
    <submittedName>
        <fullName evidence="1">Uncharacterized protein</fullName>
    </submittedName>
</protein>
<comment type="caution">
    <text evidence="1">The sequence shown here is derived from an EMBL/GenBank/DDBJ whole genome shotgun (WGS) entry which is preliminary data.</text>
</comment>